<organism evidence="2 3">
    <name type="scientific">Streptosporangium canum</name>
    <dbReference type="NCBI Taxonomy" id="324952"/>
    <lineage>
        <taxon>Bacteria</taxon>
        <taxon>Bacillati</taxon>
        <taxon>Actinomycetota</taxon>
        <taxon>Actinomycetes</taxon>
        <taxon>Streptosporangiales</taxon>
        <taxon>Streptosporangiaceae</taxon>
        <taxon>Streptosporangium</taxon>
    </lineage>
</organism>
<dbReference type="AlphaFoldDB" id="A0A1I3SGK1"/>
<evidence type="ECO:0000313" key="2">
    <source>
        <dbReference type="EMBL" id="SFJ57845.1"/>
    </source>
</evidence>
<dbReference type="InterPro" id="IPR024047">
    <property type="entry name" value="MM3350-like_sf"/>
</dbReference>
<reference evidence="3" key="1">
    <citation type="submission" date="2016-10" db="EMBL/GenBank/DDBJ databases">
        <authorList>
            <person name="Varghese N."/>
            <person name="Submissions S."/>
        </authorList>
    </citation>
    <scope>NUCLEOTIDE SEQUENCE [LARGE SCALE GENOMIC DNA]</scope>
    <source>
        <strain evidence="3">CGMCC 4.2126</strain>
    </source>
</reference>
<sequence length="538" mass="59079">MCPGLAFKLTRVAPQLSLDAGHCDALAAARALSVWVGAGRAVTPGGALKPVLVPQAAEALGVPCPAKVRRAGDIAAVHRPWVTALAAGFITISGSRAVRVEAPAETTPQAWFVALEQVLQAQVIDPCDADSRIVCQVTLTVMVTEPPPFGQALRQVVAEMMVQRGDWDWDAPYLTEEVMVHPVDRVVEILRDFGALDRRMALTPLGEYARAELGRRVPPPITRDLPAAEVLRLLAVLPEEEIWEPVWRWLDIDPFRVDSTRDALRELLLAAADATPAGRISAVEVIGERGEYALPLWREVREHPVLGAHARSALADLDDGPALAQRDLWWIATDHALAALERHGVTDAWYILRDVVDGGARDAVRDSGHPDAAVLLAALPSTPPPIPAYQLKISLYGGLWRRVLVPENLTLGGLHGVIRVLFGWGDDHLHVFETAKRRYADPFHGLEECGDEYAYRINRALPSPRSKITYIYDLGDCWKHEIVLEKVHDEVTHPVCVGGKGDNPIEHYDPEYPEDSVPFDQDAVNKRLAARLRSAEVA</sequence>
<dbReference type="Gene3D" id="3.10.290.30">
    <property type="entry name" value="MM3350-like"/>
    <property type="match status" value="1"/>
</dbReference>
<dbReference type="PANTHER" id="PTHR41878:SF1">
    <property type="entry name" value="TNPR PROTEIN"/>
    <property type="match status" value="1"/>
</dbReference>
<keyword evidence="3" id="KW-1185">Reference proteome</keyword>
<dbReference type="SUPFAM" id="SSF159941">
    <property type="entry name" value="MM3350-like"/>
    <property type="match status" value="1"/>
</dbReference>
<proteinExistence type="predicted"/>
<evidence type="ECO:0000313" key="3">
    <source>
        <dbReference type="Proteomes" id="UP000199111"/>
    </source>
</evidence>
<dbReference type="Pfam" id="PF07929">
    <property type="entry name" value="PRiA4_ORF3"/>
    <property type="match status" value="1"/>
</dbReference>
<accession>A0A1I3SGK1</accession>
<dbReference type="Proteomes" id="UP000199111">
    <property type="component" value="Unassembled WGS sequence"/>
</dbReference>
<dbReference type="InterPro" id="IPR012912">
    <property type="entry name" value="Plasmid_pRiA4b_Orf3-like"/>
</dbReference>
<name>A0A1I3SGK1_9ACTN</name>
<evidence type="ECO:0000259" key="1">
    <source>
        <dbReference type="Pfam" id="PF07929"/>
    </source>
</evidence>
<protein>
    <submittedName>
        <fullName evidence="2">PRiA4b ORF-3-like protein</fullName>
    </submittedName>
</protein>
<gene>
    <name evidence="2" type="ORF">SAMN05216275_11050</name>
</gene>
<feature type="domain" description="Plasmid pRiA4b Orf3-like" evidence="1">
    <location>
        <begin position="388"/>
        <end position="507"/>
    </location>
</feature>
<dbReference type="PANTHER" id="PTHR41878">
    <property type="entry name" value="LEXA REPRESSOR-RELATED"/>
    <property type="match status" value="1"/>
</dbReference>
<dbReference type="EMBL" id="FOQY01000010">
    <property type="protein sequence ID" value="SFJ57845.1"/>
    <property type="molecule type" value="Genomic_DNA"/>
</dbReference>